<evidence type="ECO:0000256" key="5">
    <source>
        <dbReference type="ARBA" id="ARBA00038359"/>
    </source>
</evidence>
<name>A0AAE8N6G9_9PEZI</name>
<gene>
    <name evidence="9" type="ORF">DNG_08978</name>
</gene>
<accession>A0AAE8N6G9</accession>
<dbReference type="PANTHER" id="PTHR33048">
    <property type="entry name" value="PTH11-LIKE INTEGRAL MEMBRANE PROTEIN (AFU_ORTHOLOGUE AFUA_5G11245)"/>
    <property type="match status" value="1"/>
</dbReference>
<feature type="transmembrane region" description="Helical" evidence="7">
    <location>
        <begin position="92"/>
        <end position="115"/>
    </location>
</feature>
<evidence type="ECO:0000313" key="9">
    <source>
        <dbReference type="EMBL" id="SPO06289.1"/>
    </source>
</evidence>
<sequence>MPVVHGVETPLEPPAGYVVDFDNPQRKAMPDSYYIAGFGMTFGLLLMWQRMYTKMYLGRGLEADDDMFVAGAGGTHGWEMTMHQYEGFTLDMFLSSVLFLLCGSLAKTSLLIFYLRLTPHKWFRFTVWSIIAVVSAYTIGITLALIFMCNPIPKAWDIYITEGHCLNRADLYFATAVSNIASDVVLFLLPLPILVRLQVPMQQKIGLFVIFTIGSMTVVTSIVRLHLVPGMRSTDDVAWDVGYISMWILIEANLRIMCAAVPTLRAFLRHMAPRIIGEGTYGKAASKKNDVPGPSRACSSRYGFVSKRDPVEPGGECIDMTAPKPGGVEGNSAEGTNSRVRGSWNDDDSERAIVVEPEEILQTAGFTGEYSTDGGKGGNQRASTLHPS</sequence>
<reference evidence="9" key="1">
    <citation type="submission" date="2018-03" db="EMBL/GenBank/DDBJ databases">
        <authorList>
            <person name="Guldener U."/>
        </authorList>
    </citation>
    <scope>NUCLEOTIDE SEQUENCE</scope>
</reference>
<evidence type="ECO:0000256" key="7">
    <source>
        <dbReference type="SAM" id="Phobius"/>
    </source>
</evidence>
<evidence type="ECO:0000256" key="3">
    <source>
        <dbReference type="ARBA" id="ARBA00022989"/>
    </source>
</evidence>
<protein>
    <submittedName>
        <fullName evidence="9">Related to integral membrane protein</fullName>
    </submittedName>
</protein>
<dbReference type="PANTHER" id="PTHR33048:SF124">
    <property type="entry name" value="INTEGRAL MEMBRANE PROTEIN"/>
    <property type="match status" value="1"/>
</dbReference>
<dbReference type="InterPro" id="IPR049326">
    <property type="entry name" value="Rhodopsin_dom_fungi"/>
</dbReference>
<feature type="region of interest" description="Disordered" evidence="6">
    <location>
        <begin position="313"/>
        <end position="388"/>
    </location>
</feature>
<evidence type="ECO:0000256" key="1">
    <source>
        <dbReference type="ARBA" id="ARBA00004141"/>
    </source>
</evidence>
<evidence type="ECO:0000256" key="2">
    <source>
        <dbReference type="ARBA" id="ARBA00022692"/>
    </source>
</evidence>
<dbReference type="AlphaFoldDB" id="A0AAE8N6G9"/>
<dbReference type="EMBL" id="ONZQ02000015">
    <property type="protein sequence ID" value="SPO06289.1"/>
    <property type="molecule type" value="Genomic_DNA"/>
</dbReference>
<feature type="transmembrane region" description="Helical" evidence="7">
    <location>
        <begin position="247"/>
        <end position="268"/>
    </location>
</feature>
<evidence type="ECO:0000256" key="4">
    <source>
        <dbReference type="ARBA" id="ARBA00023136"/>
    </source>
</evidence>
<keyword evidence="4 7" id="KW-0472">Membrane</keyword>
<feature type="domain" description="Rhodopsin" evidence="8">
    <location>
        <begin position="71"/>
        <end position="269"/>
    </location>
</feature>
<dbReference type="Proteomes" id="UP001187682">
    <property type="component" value="Unassembled WGS sequence"/>
</dbReference>
<feature type="transmembrane region" description="Helical" evidence="7">
    <location>
        <begin position="127"/>
        <end position="148"/>
    </location>
</feature>
<proteinExistence type="inferred from homology"/>
<dbReference type="GO" id="GO:0016020">
    <property type="term" value="C:membrane"/>
    <property type="evidence" value="ECO:0007669"/>
    <property type="project" value="UniProtKB-SubCell"/>
</dbReference>
<comment type="similarity">
    <text evidence="5">Belongs to the SAT4 family.</text>
</comment>
<evidence type="ECO:0000259" key="8">
    <source>
        <dbReference type="Pfam" id="PF20684"/>
    </source>
</evidence>
<dbReference type="InterPro" id="IPR052337">
    <property type="entry name" value="SAT4-like"/>
</dbReference>
<evidence type="ECO:0000313" key="10">
    <source>
        <dbReference type="Proteomes" id="UP001187682"/>
    </source>
</evidence>
<comment type="caution">
    <text evidence="9">The sequence shown here is derived from an EMBL/GenBank/DDBJ whole genome shotgun (WGS) entry which is preliminary data.</text>
</comment>
<evidence type="ECO:0000256" key="6">
    <source>
        <dbReference type="SAM" id="MobiDB-lite"/>
    </source>
</evidence>
<feature type="transmembrane region" description="Helical" evidence="7">
    <location>
        <begin position="171"/>
        <end position="195"/>
    </location>
</feature>
<keyword evidence="3 7" id="KW-1133">Transmembrane helix</keyword>
<keyword evidence="2 7" id="KW-0812">Transmembrane</keyword>
<comment type="subcellular location">
    <subcellularLocation>
        <location evidence="1">Membrane</location>
        <topology evidence="1">Multi-pass membrane protein</topology>
    </subcellularLocation>
</comment>
<dbReference type="Pfam" id="PF20684">
    <property type="entry name" value="Fung_rhodopsin"/>
    <property type="match status" value="1"/>
</dbReference>
<keyword evidence="10" id="KW-1185">Reference proteome</keyword>
<feature type="transmembrane region" description="Helical" evidence="7">
    <location>
        <begin position="207"/>
        <end position="227"/>
    </location>
</feature>
<feature type="transmembrane region" description="Helical" evidence="7">
    <location>
        <begin position="33"/>
        <end position="51"/>
    </location>
</feature>
<organism evidence="9 10">
    <name type="scientific">Cephalotrichum gorgonifer</name>
    <dbReference type="NCBI Taxonomy" id="2041049"/>
    <lineage>
        <taxon>Eukaryota</taxon>
        <taxon>Fungi</taxon>
        <taxon>Dikarya</taxon>
        <taxon>Ascomycota</taxon>
        <taxon>Pezizomycotina</taxon>
        <taxon>Sordariomycetes</taxon>
        <taxon>Hypocreomycetidae</taxon>
        <taxon>Microascales</taxon>
        <taxon>Microascaceae</taxon>
        <taxon>Cephalotrichum</taxon>
    </lineage>
</organism>